<proteinExistence type="predicted"/>
<gene>
    <name evidence="1" type="ORF">RQM59_12790</name>
</gene>
<dbReference type="EMBL" id="JAVTTO010000005">
    <property type="protein sequence ID" value="MDT7833264.1"/>
    <property type="molecule type" value="Genomic_DNA"/>
</dbReference>
<comment type="caution">
    <text evidence="1">The sequence shown here is derived from an EMBL/GenBank/DDBJ whole genome shotgun (WGS) entry which is preliminary data.</text>
</comment>
<dbReference type="Proteomes" id="UP001257277">
    <property type="component" value="Unassembled WGS sequence"/>
</dbReference>
<evidence type="ECO:0000313" key="2">
    <source>
        <dbReference type="Proteomes" id="UP001257277"/>
    </source>
</evidence>
<evidence type="ECO:0000313" key="1">
    <source>
        <dbReference type="EMBL" id="MDT7833264.1"/>
    </source>
</evidence>
<dbReference type="RefSeq" id="WP_349242518.1">
    <property type="nucleotide sequence ID" value="NZ_JAVTTO010000005.1"/>
</dbReference>
<protein>
    <recommendedName>
        <fullName evidence="3">Lipocalin-like domain-containing protein</fullName>
    </recommendedName>
</protein>
<sequence length="135" mass="15563">MKKITFLFIAFVAISFTKTPVQEGAILNLLCSGKWVIEYAMIGDVKREFSEERSKSTWLVFYKDGTNDAMSPEGLHKGTWKYDAEKKEITFTENSKFTKGKDQVTVQKIKQLDKNKLVLETSARNQVFAIHFKKE</sequence>
<evidence type="ECO:0008006" key="3">
    <source>
        <dbReference type="Google" id="ProtNLM"/>
    </source>
</evidence>
<keyword evidence="2" id="KW-1185">Reference proteome</keyword>
<accession>A0ABU3LHS4</accession>
<name>A0ABU3LHS4_9FLAO</name>
<reference evidence="1 2" key="1">
    <citation type="submission" date="2023-09" db="EMBL/GenBank/DDBJ databases">
        <title>Novel taxa isolated from Blanes Bay.</title>
        <authorList>
            <person name="Rey-Velasco X."/>
            <person name="Lucena T."/>
        </authorList>
    </citation>
    <scope>NUCLEOTIDE SEQUENCE [LARGE SCALE GENOMIC DNA]</scope>
    <source>
        <strain evidence="1 2">S356</strain>
    </source>
</reference>
<organism evidence="1 2">
    <name type="scientific">Asprobacillus argus</name>
    <dbReference type="NCBI Taxonomy" id="3076534"/>
    <lineage>
        <taxon>Bacteria</taxon>
        <taxon>Pseudomonadati</taxon>
        <taxon>Bacteroidota</taxon>
        <taxon>Flavobacteriia</taxon>
        <taxon>Flavobacteriales</taxon>
        <taxon>Flavobacteriaceae</taxon>
        <taxon>Asprobacillus</taxon>
    </lineage>
</organism>